<dbReference type="SMART" id="SM00091">
    <property type="entry name" value="PAS"/>
    <property type="match status" value="1"/>
</dbReference>
<keyword evidence="7" id="KW-0472">Membrane</keyword>
<organism evidence="11">
    <name type="scientific">marine sediment metagenome</name>
    <dbReference type="NCBI Taxonomy" id="412755"/>
    <lineage>
        <taxon>unclassified sequences</taxon>
        <taxon>metagenomes</taxon>
        <taxon>ecological metagenomes</taxon>
    </lineage>
</organism>
<keyword evidence="6" id="KW-0902">Two-component regulatory system</keyword>
<dbReference type="PROSITE" id="PS50109">
    <property type="entry name" value="HIS_KIN"/>
    <property type="match status" value="1"/>
</dbReference>
<dbReference type="GO" id="GO:0016036">
    <property type="term" value="P:cellular response to phosphate starvation"/>
    <property type="evidence" value="ECO:0007669"/>
    <property type="project" value="TreeGrafter"/>
</dbReference>
<dbReference type="CDD" id="cd00082">
    <property type="entry name" value="HisKA"/>
    <property type="match status" value="1"/>
</dbReference>
<dbReference type="GO" id="GO:0004721">
    <property type="term" value="F:phosphoprotein phosphatase activity"/>
    <property type="evidence" value="ECO:0007669"/>
    <property type="project" value="TreeGrafter"/>
</dbReference>
<dbReference type="SUPFAM" id="SSF55874">
    <property type="entry name" value="ATPase domain of HSP90 chaperone/DNA topoisomerase II/histidine kinase"/>
    <property type="match status" value="1"/>
</dbReference>
<dbReference type="InterPro" id="IPR013656">
    <property type="entry name" value="PAS_4"/>
</dbReference>
<dbReference type="Pfam" id="PF02518">
    <property type="entry name" value="HATPase_c"/>
    <property type="match status" value="1"/>
</dbReference>
<feature type="domain" description="PAC" evidence="10">
    <location>
        <begin position="81"/>
        <end position="131"/>
    </location>
</feature>
<feature type="domain" description="Histidine kinase" evidence="8">
    <location>
        <begin position="266"/>
        <end position="488"/>
    </location>
</feature>
<evidence type="ECO:0000259" key="9">
    <source>
        <dbReference type="PROSITE" id="PS50112"/>
    </source>
</evidence>
<evidence type="ECO:0000256" key="1">
    <source>
        <dbReference type="ARBA" id="ARBA00000085"/>
    </source>
</evidence>
<evidence type="ECO:0000256" key="5">
    <source>
        <dbReference type="ARBA" id="ARBA00022777"/>
    </source>
</evidence>
<comment type="caution">
    <text evidence="11">The sequence shown here is derived from an EMBL/GenBank/DDBJ whole genome shotgun (WGS) entry which is preliminary data.</text>
</comment>
<gene>
    <name evidence="11" type="ORF">LCGC14_1109700</name>
</gene>
<evidence type="ECO:0000256" key="3">
    <source>
        <dbReference type="ARBA" id="ARBA00022553"/>
    </source>
</evidence>
<dbReference type="FunFam" id="1.10.287.130:FF:000001">
    <property type="entry name" value="Two-component sensor histidine kinase"/>
    <property type="match status" value="1"/>
</dbReference>
<dbReference type="Pfam" id="PF08448">
    <property type="entry name" value="PAS_4"/>
    <property type="match status" value="1"/>
</dbReference>
<dbReference type="InterPro" id="IPR000700">
    <property type="entry name" value="PAS-assoc_C"/>
</dbReference>
<dbReference type="FunFam" id="3.30.565.10:FF:000006">
    <property type="entry name" value="Sensor histidine kinase WalK"/>
    <property type="match status" value="1"/>
</dbReference>
<name>A0A0F9QD90_9ZZZZ</name>
<dbReference type="GO" id="GO:0000155">
    <property type="term" value="F:phosphorelay sensor kinase activity"/>
    <property type="evidence" value="ECO:0007669"/>
    <property type="project" value="InterPro"/>
</dbReference>
<dbReference type="SUPFAM" id="SSF55785">
    <property type="entry name" value="PYP-like sensor domain (PAS domain)"/>
    <property type="match status" value="2"/>
</dbReference>
<keyword evidence="4" id="KW-0808">Transferase</keyword>
<evidence type="ECO:0000256" key="2">
    <source>
        <dbReference type="ARBA" id="ARBA00012438"/>
    </source>
</evidence>
<reference evidence="11" key="1">
    <citation type="journal article" date="2015" name="Nature">
        <title>Complex archaea that bridge the gap between prokaryotes and eukaryotes.</title>
        <authorList>
            <person name="Spang A."/>
            <person name="Saw J.H."/>
            <person name="Jorgensen S.L."/>
            <person name="Zaremba-Niedzwiedzka K."/>
            <person name="Martijn J."/>
            <person name="Lind A.E."/>
            <person name="van Eijk R."/>
            <person name="Schleper C."/>
            <person name="Guy L."/>
            <person name="Ettema T.J."/>
        </authorList>
    </citation>
    <scope>NUCLEOTIDE SEQUENCE</scope>
</reference>
<dbReference type="InterPro" id="IPR003594">
    <property type="entry name" value="HATPase_dom"/>
</dbReference>
<dbReference type="SMART" id="SM00387">
    <property type="entry name" value="HATPase_c"/>
    <property type="match status" value="1"/>
</dbReference>
<evidence type="ECO:0000259" key="10">
    <source>
        <dbReference type="PROSITE" id="PS50113"/>
    </source>
</evidence>
<dbReference type="GO" id="GO:0005886">
    <property type="term" value="C:plasma membrane"/>
    <property type="evidence" value="ECO:0007669"/>
    <property type="project" value="TreeGrafter"/>
</dbReference>
<dbReference type="AlphaFoldDB" id="A0A0F9QD90"/>
<dbReference type="PROSITE" id="PS50113">
    <property type="entry name" value="PAC"/>
    <property type="match status" value="1"/>
</dbReference>
<dbReference type="InterPro" id="IPR005467">
    <property type="entry name" value="His_kinase_dom"/>
</dbReference>
<protein>
    <recommendedName>
        <fullName evidence="2">histidine kinase</fullName>
        <ecNumber evidence="2">2.7.13.3</ecNumber>
    </recommendedName>
</protein>
<dbReference type="InterPro" id="IPR036097">
    <property type="entry name" value="HisK_dim/P_sf"/>
</dbReference>
<dbReference type="SUPFAM" id="SSF47384">
    <property type="entry name" value="Homodimeric domain of signal transducing histidine kinase"/>
    <property type="match status" value="1"/>
</dbReference>
<dbReference type="NCBIfam" id="TIGR00229">
    <property type="entry name" value="sensory_box"/>
    <property type="match status" value="2"/>
</dbReference>
<keyword evidence="5" id="KW-0418">Kinase</keyword>
<dbReference type="Gene3D" id="1.10.287.130">
    <property type="match status" value="1"/>
</dbReference>
<sequence>MSILKHKKFDKIKVSDFFECIPVGIAIAAPDGSILYGNSISLEILGFNSLKELAEIPAVNFFCNPKDWDTFVQLQKKGYVKNFEVRVKKKDGTKICILVNSIEKKIGGDTFYVNTFQDITKRKLENKKIKEKYSILIESSNDGILLIDSEWRYIMMNDACAAMAQMVKEDLIGKKMTDVFPGVEYTVFGKNYAKVLETGISSKAFDKFTYPDEREVWYENHVFPVPEGLFIILSDVTEMKNAEELVIKENIKLQELSQMRQELITRISHELKTPLTSIYGASQAFLEMQGEDLNEEILEYREISYRGCVRLKELIDNLLDVSRLDSKKFELKTQKENLGELIKECVSDMNYLVNNRKQTLKADLPMEIFFKIDKLRLSQAIINLISNAIKNTPREGNIFVNLMEEDDFIDIQVRDTGVGLTKKEKERLFEKFGKIERYGKDLDVDIEGCGLGLYISREIVELHGGQIFVESEGRNEGATFSIRLFKNLRRERRL</sequence>
<keyword evidence="3" id="KW-0597">Phosphoprotein</keyword>
<dbReference type="Gene3D" id="3.30.565.10">
    <property type="entry name" value="Histidine kinase-like ATPase, C-terminal domain"/>
    <property type="match status" value="1"/>
</dbReference>
<proteinExistence type="predicted"/>
<dbReference type="CDD" id="cd00075">
    <property type="entry name" value="HATPase"/>
    <property type="match status" value="1"/>
</dbReference>
<dbReference type="PANTHER" id="PTHR45453:SF1">
    <property type="entry name" value="PHOSPHATE REGULON SENSOR PROTEIN PHOR"/>
    <property type="match status" value="1"/>
</dbReference>
<dbReference type="InterPro" id="IPR036890">
    <property type="entry name" value="HATPase_C_sf"/>
</dbReference>
<dbReference type="CDD" id="cd00130">
    <property type="entry name" value="PAS"/>
    <property type="match status" value="2"/>
</dbReference>
<comment type="catalytic activity">
    <reaction evidence="1">
        <text>ATP + protein L-histidine = ADP + protein N-phospho-L-histidine.</text>
        <dbReference type="EC" id="2.7.13.3"/>
    </reaction>
</comment>
<evidence type="ECO:0000256" key="6">
    <source>
        <dbReference type="ARBA" id="ARBA00023012"/>
    </source>
</evidence>
<dbReference type="InterPro" id="IPR000014">
    <property type="entry name" value="PAS"/>
</dbReference>
<dbReference type="InterPro" id="IPR004358">
    <property type="entry name" value="Sig_transdc_His_kin-like_C"/>
</dbReference>
<dbReference type="EMBL" id="LAZR01005056">
    <property type="protein sequence ID" value="KKN03238.1"/>
    <property type="molecule type" value="Genomic_DNA"/>
</dbReference>
<dbReference type="EC" id="2.7.13.3" evidence="2"/>
<dbReference type="Gene3D" id="3.30.450.20">
    <property type="entry name" value="PAS domain"/>
    <property type="match status" value="2"/>
</dbReference>
<evidence type="ECO:0000256" key="7">
    <source>
        <dbReference type="ARBA" id="ARBA00023136"/>
    </source>
</evidence>
<dbReference type="PROSITE" id="PS50112">
    <property type="entry name" value="PAS"/>
    <property type="match status" value="1"/>
</dbReference>
<dbReference type="InterPro" id="IPR035965">
    <property type="entry name" value="PAS-like_dom_sf"/>
</dbReference>
<evidence type="ECO:0000259" key="8">
    <source>
        <dbReference type="PROSITE" id="PS50109"/>
    </source>
</evidence>
<dbReference type="InterPro" id="IPR003661">
    <property type="entry name" value="HisK_dim/P_dom"/>
</dbReference>
<dbReference type="Pfam" id="PF13426">
    <property type="entry name" value="PAS_9"/>
    <property type="match status" value="1"/>
</dbReference>
<dbReference type="SMART" id="SM00388">
    <property type="entry name" value="HisKA"/>
    <property type="match status" value="1"/>
</dbReference>
<dbReference type="Pfam" id="PF00512">
    <property type="entry name" value="HisKA"/>
    <property type="match status" value="1"/>
</dbReference>
<dbReference type="PANTHER" id="PTHR45453">
    <property type="entry name" value="PHOSPHATE REGULON SENSOR PROTEIN PHOR"/>
    <property type="match status" value="1"/>
</dbReference>
<feature type="domain" description="PAS" evidence="9">
    <location>
        <begin position="129"/>
        <end position="199"/>
    </location>
</feature>
<accession>A0A0F9QD90</accession>
<dbReference type="PRINTS" id="PR00344">
    <property type="entry name" value="BCTRLSENSOR"/>
</dbReference>
<evidence type="ECO:0000256" key="4">
    <source>
        <dbReference type="ARBA" id="ARBA00022679"/>
    </source>
</evidence>
<evidence type="ECO:0000313" key="11">
    <source>
        <dbReference type="EMBL" id="KKN03238.1"/>
    </source>
</evidence>
<dbReference type="InterPro" id="IPR050351">
    <property type="entry name" value="BphY/WalK/GraS-like"/>
</dbReference>